<evidence type="ECO:0000313" key="3">
    <source>
        <dbReference type="Proteomes" id="UP000054560"/>
    </source>
</evidence>
<keyword evidence="3" id="KW-1185">Reference proteome</keyword>
<gene>
    <name evidence="2" type="ORF">SARC_08837</name>
</gene>
<feature type="compositionally biased region" description="Polar residues" evidence="1">
    <location>
        <begin position="131"/>
        <end position="142"/>
    </location>
</feature>
<protein>
    <submittedName>
        <fullName evidence="2">Uncharacterized protein</fullName>
    </submittedName>
</protein>
<dbReference type="EMBL" id="KQ242432">
    <property type="protein sequence ID" value="KNC78742.1"/>
    <property type="molecule type" value="Genomic_DNA"/>
</dbReference>
<feature type="compositionally biased region" description="Basic and acidic residues" evidence="1">
    <location>
        <begin position="97"/>
        <end position="111"/>
    </location>
</feature>
<dbReference type="Proteomes" id="UP000054560">
    <property type="component" value="Unassembled WGS sequence"/>
</dbReference>
<evidence type="ECO:0000313" key="2">
    <source>
        <dbReference type="EMBL" id="KNC78742.1"/>
    </source>
</evidence>
<feature type="compositionally biased region" description="Basic and acidic residues" evidence="1">
    <location>
        <begin position="71"/>
        <end position="83"/>
    </location>
</feature>
<feature type="compositionally biased region" description="Basic and acidic residues" evidence="1">
    <location>
        <begin position="44"/>
        <end position="65"/>
    </location>
</feature>
<organism evidence="2 3">
    <name type="scientific">Sphaeroforma arctica JP610</name>
    <dbReference type="NCBI Taxonomy" id="667725"/>
    <lineage>
        <taxon>Eukaryota</taxon>
        <taxon>Ichthyosporea</taxon>
        <taxon>Ichthyophonida</taxon>
        <taxon>Sphaeroforma</taxon>
    </lineage>
</organism>
<name>A0A0L0FPL1_9EUKA</name>
<dbReference type="RefSeq" id="XP_014152644.1">
    <property type="nucleotide sequence ID" value="XM_014297169.1"/>
</dbReference>
<proteinExistence type="predicted"/>
<dbReference type="GeneID" id="25909341"/>
<reference evidence="2 3" key="1">
    <citation type="submission" date="2011-02" db="EMBL/GenBank/DDBJ databases">
        <title>The Genome Sequence of Sphaeroforma arctica JP610.</title>
        <authorList>
            <consortium name="The Broad Institute Genome Sequencing Platform"/>
            <person name="Russ C."/>
            <person name="Cuomo C."/>
            <person name="Young S.K."/>
            <person name="Zeng Q."/>
            <person name="Gargeya S."/>
            <person name="Alvarado L."/>
            <person name="Berlin A."/>
            <person name="Chapman S.B."/>
            <person name="Chen Z."/>
            <person name="Freedman E."/>
            <person name="Gellesch M."/>
            <person name="Goldberg J."/>
            <person name="Griggs A."/>
            <person name="Gujja S."/>
            <person name="Heilman E."/>
            <person name="Heiman D."/>
            <person name="Howarth C."/>
            <person name="Mehta T."/>
            <person name="Neiman D."/>
            <person name="Pearson M."/>
            <person name="Roberts A."/>
            <person name="Saif S."/>
            <person name="Shea T."/>
            <person name="Shenoy N."/>
            <person name="Sisk P."/>
            <person name="Stolte C."/>
            <person name="Sykes S."/>
            <person name="White J."/>
            <person name="Yandava C."/>
            <person name="Burger G."/>
            <person name="Gray M.W."/>
            <person name="Holland P.W.H."/>
            <person name="King N."/>
            <person name="Lang F.B.F."/>
            <person name="Roger A.J."/>
            <person name="Ruiz-Trillo I."/>
            <person name="Haas B."/>
            <person name="Nusbaum C."/>
            <person name="Birren B."/>
        </authorList>
    </citation>
    <scope>NUCLEOTIDE SEQUENCE [LARGE SCALE GENOMIC DNA]</scope>
    <source>
        <strain evidence="2 3">JP610</strain>
    </source>
</reference>
<feature type="compositionally biased region" description="Polar residues" evidence="1">
    <location>
        <begin position="20"/>
        <end position="39"/>
    </location>
</feature>
<feature type="region of interest" description="Disordered" evidence="1">
    <location>
        <begin position="1"/>
        <end position="142"/>
    </location>
</feature>
<evidence type="ECO:0000256" key="1">
    <source>
        <dbReference type="SAM" id="MobiDB-lite"/>
    </source>
</evidence>
<sequence>MSHQNDEIFRNLPTEEGDSGFSSSEASDTMPTLMSASSSEAEEDLRQENQGNDRGEPPTIDEVKERRFRINRREMARHLERFRLTGRRTNNVWTTRTKIESSESSETEKEPSQSSTSTQEHLGRSQDDQITESGNQPETTDK</sequence>
<accession>A0A0L0FPL1</accession>
<dbReference type="AlphaFoldDB" id="A0A0L0FPL1"/>